<keyword evidence="2 5" id="KW-0812">Transmembrane</keyword>
<proteinExistence type="predicted"/>
<dbReference type="Proteomes" id="UP000503162">
    <property type="component" value="Chromosome"/>
</dbReference>
<organism evidence="7 8">
    <name type="scientific">Hydrogenophaga crocea</name>
    <dbReference type="NCBI Taxonomy" id="2716225"/>
    <lineage>
        <taxon>Bacteria</taxon>
        <taxon>Pseudomonadati</taxon>
        <taxon>Pseudomonadota</taxon>
        <taxon>Betaproteobacteria</taxon>
        <taxon>Burkholderiales</taxon>
        <taxon>Comamonadaceae</taxon>
        <taxon>Hydrogenophaga</taxon>
    </lineage>
</organism>
<evidence type="ECO:0000256" key="1">
    <source>
        <dbReference type="ARBA" id="ARBA00004127"/>
    </source>
</evidence>
<gene>
    <name evidence="7" type="ORF">G9Q37_02660</name>
</gene>
<reference evidence="7 8" key="1">
    <citation type="submission" date="2020-03" db="EMBL/GenBank/DDBJ databases">
        <title>Hydrogenophaga sp. nov. isolated from cyanobacterial mat.</title>
        <authorList>
            <person name="Thorat V."/>
            <person name="Kirdat K."/>
            <person name="Tiwarekar B."/>
            <person name="Costa E.D."/>
            <person name="Yadav A."/>
        </authorList>
    </citation>
    <scope>NUCLEOTIDE SEQUENCE [LARGE SCALE GENOMIC DNA]</scope>
    <source>
        <strain evidence="7 8">BA0156</strain>
    </source>
</reference>
<name>A0A6G8ID83_9BURK</name>
<evidence type="ECO:0000256" key="3">
    <source>
        <dbReference type="ARBA" id="ARBA00022989"/>
    </source>
</evidence>
<evidence type="ECO:0000256" key="5">
    <source>
        <dbReference type="SAM" id="Phobius"/>
    </source>
</evidence>
<keyword evidence="8" id="KW-1185">Reference proteome</keyword>
<protein>
    <submittedName>
        <fullName evidence="7">DUF1232 domain-containing protein</fullName>
    </submittedName>
</protein>
<accession>A0A6G8ID83</accession>
<comment type="subcellular location">
    <subcellularLocation>
        <location evidence="1">Endomembrane system</location>
        <topology evidence="1">Multi-pass membrane protein</topology>
    </subcellularLocation>
</comment>
<evidence type="ECO:0000259" key="6">
    <source>
        <dbReference type="Pfam" id="PF06803"/>
    </source>
</evidence>
<keyword evidence="3 5" id="KW-1133">Transmembrane helix</keyword>
<evidence type="ECO:0000313" key="7">
    <source>
        <dbReference type="EMBL" id="QIM51112.1"/>
    </source>
</evidence>
<dbReference type="KEGG" id="hcz:G9Q37_02660"/>
<sequence>MGAIARLKQWARGLKRDAMTLWFARRHPHTPWAVKLLVLIVVGYALSPIDLIPDAIPVLGLLDDALLLPLLIWLALRLLPAHVREEARAQADAWQAAGGLRPRSRLGAAVIVGLWVLALAGLGWLGWRAWSGEGA</sequence>
<dbReference type="InterPro" id="IPR010652">
    <property type="entry name" value="DUF1232"/>
</dbReference>
<feature type="transmembrane region" description="Helical" evidence="5">
    <location>
        <begin position="55"/>
        <end position="76"/>
    </location>
</feature>
<dbReference type="EMBL" id="CP049989">
    <property type="protein sequence ID" value="QIM51112.1"/>
    <property type="molecule type" value="Genomic_DNA"/>
</dbReference>
<dbReference type="Pfam" id="PF06803">
    <property type="entry name" value="DUF1232"/>
    <property type="match status" value="1"/>
</dbReference>
<feature type="transmembrane region" description="Helical" evidence="5">
    <location>
        <begin position="106"/>
        <end position="127"/>
    </location>
</feature>
<evidence type="ECO:0000256" key="4">
    <source>
        <dbReference type="ARBA" id="ARBA00023136"/>
    </source>
</evidence>
<keyword evidence="4 5" id="KW-0472">Membrane</keyword>
<feature type="domain" description="DUF1232" evidence="6">
    <location>
        <begin position="34"/>
        <end position="70"/>
    </location>
</feature>
<evidence type="ECO:0000256" key="2">
    <source>
        <dbReference type="ARBA" id="ARBA00022692"/>
    </source>
</evidence>
<dbReference type="AlphaFoldDB" id="A0A6G8ID83"/>
<evidence type="ECO:0000313" key="8">
    <source>
        <dbReference type="Proteomes" id="UP000503162"/>
    </source>
</evidence>
<dbReference type="RefSeq" id="WP_166224181.1">
    <property type="nucleotide sequence ID" value="NZ_CP049989.1"/>
</dbReference>
<feature type="transmembrane region" description="Helical" evidence="5">
    <location>
        <begin position="32"/>
        <end position="49"/>
    </location>
</feature>
<dbReference type="GO" id="GO:0012505">
    <property type="term" value="C:endomembrane system"/>
    <property type="evidence" value="ECO:0007669"/>
    <property type="project" value="UniProtKB-SubCell"/>
</dbReference>